<evidence type="ECO:0000256" key="9">
    <source>
        <dbReference type="ARBA" id="ARBA00023136"/>
    </source>
</evidence>
<dbReference type="GO" id="GO:0071973">
    <property type="term" value="P:bacterial-type flagellum-dependent cell motility"/>
    <property type="evidence" value="ECO:0007669"/>
    <property type="project" value="InterPro"/>
</dbReference>
<proteinExistence type="inferred from homology"/>
<evidence type="ECO:0000256" key="6">
    <source>
        <dbReference type="ARBA" id="ARBA00022692"/>
    </source>
</evidence>
<evidence type="ECO:0000313" key="12">
    <source>
        <dbReference type="Proteomes" id="UP000609531"/>
    </source>
</evidence>
<reference evidence="11" key="1">
    <citation type="submission" date="2020-12" db="EMBL/GenBank/DDBJ databases">
        <title>Bacterial taxonomy.</title>
        <authorList>
            <person name="Pan X."/>
        </authorList>
    </citation>
    <scope>NUCLEOTIDE SEQUENCE</scope>
    <source>
        <strain evidence="11">B2012</strain>
    </source>
</reference>
<keyword evidence="8 10" id="KW-1133">Transmembrane helix</keyword>
<keyword evidence="11" id="KW-0969">Cilium</keyword>
<dbReference type="EMBL" id="JAEKJA010000034">
    <property type="protein sequence ID" value="MBJ3778685.1"/>
    <property type="molecule type" value="Genomic_DNA"/>
</dbReference>
<evidence type="ECO:0000256" key="10">
    <source>
        <dbReference type="RuleBase" id="RU364125"/>
    </source>
</evidence>
<comment type="function">
    <text evidence="1 10">Controls the rotational direction of flagella during chemotaxis.</text>
</comment>
<comment type="similarity">
    <text evidence="3 10">Belongs to the FliL family.</text>
</comment>
<keyword evidence="7 10" id="KW-0283">Flagellar rotation</keyword>
<feature type="transmembrane region" description="Helical" evidence="10">
    <location>
        <begin position="20"/>
        <end position="45"/>
    </location>
</feature>
<dbReference type="GO" id="GO:0006935">
    <property type="term" value="P:chemotaxis"/>
    <property type="evidence" value="ECO:0007669"/>
    <property type="project" value="UniProtKB-KW"/>
</dbReference>
<dbReference type="Pfam" id="PF03748">
    <property type="entry name" value="FliL"/>
    <property type="match status" value="1"/>
</dbReference>
<evidence type="ECO:0000256" key="4">
    <source>
        <dbReference type="ARBA" id="ARBA00022475"/>
    </source>
</evidence>
<gene>
    <name evidence="11" type="ORF">JCR33_23495</name>
</gene>
<evidence type="ECO:0000313" key="11">
    <source>
        <dbReference type="EMBL" id="MBJ3778685.1"/>
    </source>
</evidence>
<evidence type="ECO:0000256" key="8">
    <source>
        <dbReference type="ARBA" id="ARBA00022989"/>
    </source>
</evidence>
<comment type="caution">
    <text evidence="11">The sequence shown here is derived from an EMBL/GenBank/DDBJ whole genome shotgun (WGS) entry which is preliminary data.</text>
</comment>
<accession>A0A934ITX7</accession>
<keyword evidence="4" id="KW-1003">Cell membrane</keyword>
<keyword evidence="10" id="KW-0997">Cell inner membrane</keyword>
<evidence type="ECO:0000256" key="2">
    <source>
        <dbReference type="ARBA" id="ARBA00004162"/>
    </source>
</evidence>
<evidence type="ECO:0000256" key="5">
    <source>
        <dbReference type="ARBA" id="ARBA00022500"/>
    </source>
</evidence>
<keyword evidence="6 10" id="KW-0812">Transmembrane</keyword>
<keyword evidence="5 10" id="KW-0145">Chemotaxis</keyword>
<keyword evidence="11" id="KW-0282">Flagellum</keyword>
<keyword evidence="9 10" id="KW-0472">Membrane</keyword>
<name>A0A934ITX7_9HYPH</name>
<dbReference type="GO" id="GO:0005886">
    <property type="term" value="C:plasma membrane"/>
    <property type="evidence" value="ECO:0007669"/>
    <property type="project" value="UniProtKB-SubCell"/>
</dbReference>
<organism evidence="11 12">
    <name type="scientific">Acuticoccus mangrovi</name>
    <dbReference type="NCBI Taxonomy" id="2796142"/>
    <lineage>
        <taxon>Bacteria</taxon>
        <taxon>Pseudomonadati</taxon>
        <taxon>Pseudomonadota</taxon>
        <taxon>Alphaproteobacteria</taxon>
        <taxon>Hyphomicrobiales</taxon>
        <taxon>Amorphaceae</taxon>
        <taxon>Acuticoccus</taxon>
    </lineage>
</organism>
<dbReference type="AlphaFoldDB" id="A0A934ITX7"/>
<keyword evidence="12" id="KW-1185">Reference proteome</keyword>
<protein>
    <recommendedName>
        <fullName evidence="10">Flagellar protein FliL</fullName>
    </recommendedName>
</protein>
<evidence type="ECO:0000256" key="3">
    <source>
        <dbReference type="ARBA" id="ARBA00008281"/>
    </source>
</evidence>
<dbReference type="Proteomes" id="UP000609531">
    <property type="component" value="Unassembled WGS sequence"/>
</dbReference>
<sequence length="168" mass="18013">MDEEIEEDAAPEPQEKPGKMGFILALVAITLLGGGAGAGFGLMQVNQIASVATKRANTTPTKADAALAWDENTGLERLKPVIVNLANPVGTRVRLDTAMVFDREAVDDVKHLKAVLSEDLLAFLRTVTMSELTGASAFNHLRDDLNERVEIASSGAVKELIIETMVLQ</sequence>
<keyword evidence="11" id="KW-0966">Cell projection</keyword>
<evidence type="ECO:0000256" key="7">
    <source>
        <dbReference type="ARBA" id="ARBA00022779"/>
    </source>
</evidence>
<dbReference type="RefSeq" id="WP_198884589.1">
    <property type="nucleotide sequence ID" value="NZ_JAEKJA010000034.1"/>
</dbReference>
<evidence type="ECO:0000256" key="1">
    <source>
        <dbReference type="ARBA" id="ARBA00002254"/>
    </source>
</evidence>
<dbReference type="GO" id="GO:0009425">
    <property type="term" value="C:bacterial-type flagellum basal body"/>
    <property type="evidence" value="ECO:0007669"/>
    <property type="project" value="InterPro"/>
</dbReference>
<comment type="subcellular location">
    <subcellularLocation>
        <location evidence="10">Cell inner membrane</location>
    </subcellularLocation>
    <subcellularLocation>
        <location evidence="2">Cell membrane</location>
        <topology evidence="2">Single-pass membrane protein</topology>
    </subcellularLocation>
</comment>
<dbReference type="InterPro" id="IPR005503">
    <property type="entry name" value="FliL"/>
</dbReference>